<dbReference type="EMBL" id="OU503048">
    <property type="protein sequence ID" value="CAI9773555.1"/>
    <property type="molecule type" value="Genomic_DNA"/>
</dbReference>
<dbReference type="InterPro" id="IPR003406">
    <property type="entry name" value="Glyco_trans_14"/>
</dbReference>
<dbReference type="PANTHER" id="PTHR45719">
    <property type="entry name" value="GLYCOSYLTRANSFERASE"/>
    <property type="match status" value="1"/>
</dbReference>
<dbReference type="Pfam" id="PF02485">
    <property type="entry name" value="Branch"/>
    <property type="match status" value="1"/>
</dbReference>
<keyword evidence="4 6" id="KW-0472">Membrane</keyword>
<dbReference type="Proteomes" id="UP000834106">
    <property type="component" value="Chromosome 13"/>
</dbReference>
<accession>A0AAD1ZQ60</accession>
<keyword evidence="3" id="KW-0808">Transferase</keyword>
<feature type="transmembrane region" description="Helical" evidence="6">
    <location>
        <begin position="12"/>
        <end position="33"/>
    </location>
</feature>
<evidence type="ECO:0000256" key="1">
    <source>
        <dbReference type="ARBA" id="ARBA00004606"/>
    </source>
</evidence>
<keyword evidence="6" id="KW-0812">Transmembrane</keyword>
<organism evidence="7 8">
    <name type="scientific">Fraxinus pennsylvanica</name>
    <dbReference type="NCBI Taxonomy" id="56036"/>
    <lineage>
        <taxon>Eukaryota</taxon>
        <taxon>Viridiplantae</taxon>
        <taxon>Streptophyta</taxon>
        <taxon>Embryophyta</taxon>
        <taxon>Tracheophyta</taxon>
        <taxon>Spermatophyta</taxon>
        <taxon>Magnoliopsida</taxon>
        <taxon>eudicotyledons</taxon>
        <taxon>Gunneridae</taxon>
        <taxon>Pentapetalae</taxon>
        <taxon>asterids</taxon>
        <taxon>lamiids</taxon>
        <taxon>Lamiales</taxon>
        <taxon>Oleaceae</taxon>
        <taxon>Oleeae</taxon>
        <taxon>Fraxinus</taxon>
    </lineage>
</organism>
<evidence type="ECO:0000313" key="7">
    <source>
        <dbReference type="EMBL" id="CAI9773555.1"/>
    </source>
</evidence>
<dbReference type="PANTHER" id="PTHR45719:SF11">
    <property type="entry name" value="OS01G0121800 PROTEIN"/>
    <property type="match status" value="1"/>
</dbReference>
<dbReference type="InterPro" id="IPR044610">
    <property type="entry name" value="GLCAT14A/B/C"/>
</dbReference>
<sequence>MRISKKIPSLCGIRFWLLSLAGALMFLVIWTQLSETNDRFPSTSFQQPVRIPRKGPDDPPILAYWIFCSKGEGKRILRLLKAVYHPRNQYLLHLDSSSSDQEMMELALSVHSEKVFRAFGNVNVVGKSNPVNLMGASALAAMLHASALLLKLCTTWDWFITLSTADYPLFTQDDILYALKFLPRDLNFVHYTNSTAWKKRHDVGKIVADSNLYLKEKSDMLYAVETREIPEAFQLYGGSPWMILSRALIDHCVNGWDNLPRKLLMYLTNSLFPLESYFHTILCNTPEFLNTTINTDLRPLRENDPIMLEIDNYVLKRPKEGVVPGKWCKGGRMNDSTRIQNPYGDLCSTWGDIDPAVVQYPPSIDPQSLDLLHFSATPQFPDNPSLQILRYIYPILWFQTSLK</sequence>
<evidence type="ECO:0000256" key="4">
    <source>
        <dbReference type="ARBA" id="ARBA00023136"/>
    </source>
</evidence>
<keyword evidence="6" id="KW-1133">Transmembrane helix</keyword>
<keyword evidence="2" id="KW-0328">Glycosyltransferase</keyword>
<protein>
    <submittedName>
        <fullName evidence="7">Uncharacterized protein</fullName>
    </submittedName>
</protein>
<comment type="subcellular location">
    <subcellularLocation>
        <location evidence="1">Membrane</location>
        <topology evidence="1">Single-pass type II membrane protein</topology>
    </subcellularLocation>
</comment>
<dbReference type="AlphaFoldDB" id="A0AAD1ZQ60"/>
<evidence type="ECO:0000256" key="3">
    <source>
        <dbReference type="ARBA" id="ARBA00022679"/>
    </source>
</evidence>
<dbReference type="GO" id="GO:0015020">
    <property type="term" value="F:glucuronosyltransferase activity"/>
    <property type="evidence" value="ECO:0007669"/>
    <property type="project" value="InterPro"/>
</dbReference>
<dbReference type="GO" id="GO:0016020">
    <property type="term" value="C:membrane"/>
    <property type="evidence" value="ECO:0007669"/>
    <property type="project" value="UniProtKB-SubCell"/>
</dbReference>
<evidence type="ECO:0000256" key="5">
    <source>
        <dbReference type="ARBA" id="ARBA00023180"/>
    </source>
</evidence>
<evidence type="ECO:0000313" key="8">
    <source>
        <dbReference type="Proteomes" id="UP000834106"/>
    </source>
</evidence>
<name>A0AAD1ZQ60_9LAMI</name>
<gene>
    <name evidence="7" type="ORF">FPE_LOCUS20985</name>
</gene>
<evidence type="ECO:0000256" key="2">
    <source>
        <dbReference type="ARBA" id="ARBA00022676"/>
    </source>
</evidence>
<keyword evidence="8" id="KW-1185">Reference proteome</keyword>
<proteinExistence type="predicted"/>
<evidence type="ECO:0000256" key="6">
    <source>
        <dbReference type="SAM" id="Phobius"/>
    </source>
</evidence>
<reference evidence="7" key="1">
    <citation type="submission" date="2023-05" db="EMBL/GenBank/DDBJ databases">
        <authorList>
            <person name="Huff M."/>
        </authorList>
    </citation>
    <scope>NUCLEOTIDE SEQUENCE</scope>
</reference>
<keyword evidence="5" id="KW-0325">Glycoprotein</keyword>